<dbReference type="Pfam" id="PF00089">
    <property type="entry name" value="Trypsin"/>
    <property type="match status" value="1"/>
</dbReference>
<organism evidence="7">
    <name type="scientific">Cuerna arida</name>
    <dbReference type="NCBI Taxonomy" id="1464854"/>
    <lineage>
        <taxon>Eukaryota</taxon>
        <taxon>Metazoa</taxon>
        <taxon>Ecdysozoa</taxon>
        <taxon>Arthropoda</taxon>
        <taxon>Hexapoda</taxon>
        <taxon>Insecta</taxon>
        <taxon>Pterygota</taxon>
        <taxon>Neoptera</taxon>
        <taxon>Paraneoptera</taxon>
        <taxon>Hemiptera</taxon>
        <taxon>Auchenorrhyncha</taxon>
        <taxon>Membracoidea</taxon>
        <taxon>Cicadellidae</taxon>
        <taxon>Cicadellinae</taxon>
        <taxon>Proconiini</taxon>
        <taxon>Cuerna</taxon>
    </lineage>
</organism>
<dbReference type="Gene3D" id="2.40.10.10">
    <property type="entry name" value="Trypsin-like serine proteases"/>
    <property type="match status" value="1"/>
</dbReference>
<evidence type="ECO:0000256" key="3">
    <source>
        <dbReference type="PROSITE-ProRule" id="PRU00302"/>
    </source>
</evidence>
<keyword evidence="1" id="KW-1015">Disulfide bond</keyword>
<feature type="domain" description="Peptidase S1" evidence="5">
    <location>
        <begin position="296"/>
        <end position="555"/>
    </location>
</feature>
<dbReference type="InterPro" id="IPR009003">
    <property type="entry name" value="Peptidase_S1_PA"/>
</dbReference>
<protein>
    <recommendedName>
        <fullName evidence="8">Peptidase S1 domain-containing protein</fullName>
    </recommendedName>
</protein>
<dbReference type="GO" id="GO:0004252">
    <property type="term" value="F:serine-type endopeptidase activity"/>
    <property type="evidence" value="ECO:0007669"/>
    <property type="project" value="InterPro"/>
</dbReference>
<dbReference type="CDD" id="cd00033">
    <property type="entry name" value="CCP"/>
    <property type="match status" value="1"/>
</dbReference>
<dbReference type="InterPro" id="IPR043504">
    <property type="entry name" value="Peptidase_S1_PA_chymotrypsin"/>
</dbReference>
<comment type="similarity">
    <text evidence="2">Belongs to the peptidase S1 family. CLIP subfamily.</text>
</comment>
<dbReference type="InterPro" id="IPR000436">
    <property type="entry name" value="Sushi_SCR_CCP_dom"/>
</dbReference>
<dbReference type="AlphaFoldDB" id="A0A1B6F5E2"/>
<evidence type="ECO:0000259" key="5">
    <source>
        <dbReference type="PROSITE" id="PS50240"/>
    </source>
</evidence>
<evidence type="ECO:0008006" key="8">
    <source>
        <dbReference type="Google" id="ProtNLM"/>
    </source>
</evidence>
<dbReference type="Pfam" id="PF00084">
    <property type="entry name" value="Sushi"/>
    <property type="match status" value="1"/>
</dbReference>
<evidence type="ECO:0000259" key="6">
    <source>
        <dbReference type="PROSITE" id="PS50923"/>
    </source>
</evidence>
<dbReference type="SUPFAM" id="SSF50494">
    <property type="entry name" value="Trypsin-like serine proteases"/>
    <property type="match status" value="1"/>
</dbReference>
<name>A0A1B6F5E2_9HEMI</name>
<evidence type="ECO:0000313" key="7">
    <source>
        <dbReference type="EMBL" id="JAS45472.1"/>
    </source>
</evidence>
<feature type="chain" id="PRO_5008582608" description="Peptidase S1 domain-containing protein" evidence="4">
    <location>
        <begin position="23"/>
        <end position="576"/>
    </location>
</feature>
<dbReference type="GO" id="GO:0006508">
    <property type="term" value="P:proteolysis"/>
    <property type="evidence" value="ECO:0007669"/>
    <property type="project" value="InterPro"/>
</dbReference>
<accession>A0A1B6F5E2</accession>
<dbReference type="PANTHER" id="PTHR24256">
    <property type="entry name" value="TRYPTASE-RELATED"/>
    <property type="match status" value="1"/>
</dbReference>
<dbReference type="SMART" id="SM00020">
    <property type="entry name" value="Tryp_SPc"/>
    <property type="match status" value="1"/>
</dbReference>
<feature type="domain" description="Sushi" evidence="6">
    <location>
        <begin position="159"/>
        <end position="212"/>
    </location>
</feature>
<dbReference type="InterPro" id="IPR035976">
    <property type="entry name" value="Sushi/SCR/CCP_sf"/>
</dbReference>
<evidence type="ECO:0000256" key="1">
    <source>
        <dbReference type="ARBA" id="ARBA00023157"/>
    </source>
</evidence>
<keyword evidence="3" id="KW-0768">Sushi</keyword>
<dbReference type="Gene3D" id="2.10.70.10">
    <property type="entry name" value="Complement Module, domain 1"/>
    <property type="match status" value="1"/>
</dbReference>
<evidence type="ECO:0000256" key="4">
    <source>
        <dbReference type="SAM" id="SignalP"/>
    </source>
</evidence>
<dbReference type="PROSITE" id="PS50923">
    <property type="entry name" value="SUSHI"/>
    <property type="match status" value="1"/>
</dbReference>
<evidence type="ECO:0000256" key="2">
    <source>
        <dbReference type="ARBA" id="ARBA00024195"/>
    </source>
</evidence>
<comment type="caution">
    <text evidence="3">Lacks conserved residue(s) required for the propagation of feature annotation.</text>
</comment>
<proteinExistence type="inferred from homology"/>
<sequence>MNGSRFAVVLLLAVSRSSFVHASDTSIETPDPEARECILPAFPQNGSYTFPKCKGSNTSQSHCSGTPGTSVPPYWLLAYTCHQGYHLPQELQVYHSRCLHGLWAPIPPVCLDERITNFVSDAYKPKSTSKPVPGGCVLPRPPQHGHYFAFCTGSSQSDPGCANIPGTPVPPGWTITYSCDSGYSKMMRDGRSSQYARCTDGNWDMKPPLCIKQCPPLESKNQEFRCFHESEEVDCSKPMMPGTIASHRCRMQVWSRDPHDSAHLPACTAEGEWTYLPPPCQPTCGMSLINGSNPRIIDGDPSPLGNFPWHAGIYHRKPIDGGWEQFCGGSLIRPNVIVTAAYCVVKEGKDRSIQLIDPKNIRVALGKYYRDWNRSETTEIKREVIKVKVPSDYRGTSTNFEFDIALLLLSEDVPLSATVMTVCLNSSAVQHRTNNMLGYITGWGNSEHLEPSDTVLYCSWPFQDYQSCFYNLVKNKKGYISADKFCAGVEVRAAARKSIGGSFSFVVNNKHYISGILSSQVVRRDEVEYLRDISYPVFTNITHPTHQRWIEETICEWALPDMSHKSLFQPDCSIFK</sequence>
<dbReference type="InterPro" id="IPR001254">
    <property type="entry name" value="Trypsin_dom"/>
</dbReference>
<dbReference type="InterPro" id="IPR051487">
    <property type="entry name" value="Ser/Thr_Proteases_Immune/Dev"/>
</dbReference>
<dbReference type="SUPFAM" id="SSF57535">
    <property type="entry name" value="Complement control module/SCR domain"/>
    <property type="match status" value="1"/>
</dbReference>
<feature type="signal peptide" evidence="4">
    <location>
        <begin position="1"/>
        <end position="22"/>
    </location>
</feature>
<keyword evidence="4" id="KW-0732">Signal</keyword>
<reference evidence="7" key="1">
    <citation type="submission" date="2015-11" db="EMBL/GenBank/DDBJ databases">
        <title>De novo transcriptome assembly of four potential Pierce s Disease insect vectors from Arizona vineyards.</title>
        <authorList>
            <person name="Tassone E.E."/>
        </authorList>
    </citation>
    <scope>NUCLEOTIDE SEQUENCE</scope>
</reference>
<dbReference type="EMBL" id="GECZ01024297">
    <property type="protein sequence ID" value="JAS45472.1"/>
    <property type="molecule type" value="Transcribed_RNA"/>
</dbReference>
<gene>
    <name evidence="7" type="ORF">g.22407</name>
</gene>
<dbReference type="PROSITE" id="PS50240">
    <property type="entry name" value="TRYPSIN_DOM"/>
    <property type="match status" value="1"/>
</dbReference>
<dbReference type="SMART" id="SM00032">
    <property type="entry name" value="CCP"/>
    <property type="match status" value="2"/>
</dbReference>